<dbReference type="InterPro" id="IPR000387">
    <property type="entry name" value="Tyr_Pase_dom"/>
</dbReference>
<dbReference type="PANTHER" id="PTHR31126">
    <property type="entry name" value="TYROSINE-PROTEIN PHOSPHATASE"/>
    <property type="match status" value="1"/>
</dbReference>
<feature type="domain" description="Tyrosine specific protein phosphatases" evidence="2">
    <location>
        <begin position="90"/>
        <end position="162"/>
    </location>
</feature>
<proteinExistence type="inferred from homology"/>
<dbReference type="PROSITE" id="PS50056">
    <property type="entry name" value="TYR_PHOSPHATASE_2"/>
    <property type="match status" value="1"/>
</dbReference>
<name>A0ABT7UMM6_9FIRM</name>
<dbReference type="Proteomes" id="UP001529275">
    <property type="component" value="Unassembled WGS sequence"/>
</dbReference>
<dbReference type="EMBL" id="JAUDCK010000060">
    <property type="protein sequence ID" value="MDM8196830.1"/>
    <property type="molecule type" value="Genomic_DNA"/>
</dbReference>
<dbReference type="Gene3D" id="3.90.190.10">
    <property type="entry name" value="Protein tyrosine phosphatase superfamily"/>
    <property type="match status" value="1"/>
</dbReference>
<protein>
    <submittedName>
        <fullName evidence="3">Tyrosine-protein phosphatase</fullName>
    </submittedName>
</protein>
<reference evidence="4" key="1">
    <citation type="submission" date="2023-06" db="EMBL/GenBank/DDBJ databases">
        <title>Identification and characterization of horizontal gene transfer across gut microbiota members of farm animals based on homology search.</title>
        <authorList>
            <person name="Zeman M."/>
            <person name="Kubasova T."/>
            <person name="Jahodarova E."/>
            <person name="Nykrynova M."/>
            <person name="Rychlik I."/>
        </authorList>
    </citation>
    <scope>NUCLEOTIDE SEQUENCE [LARGE SCALE GENOMIC DNA]</scope>
    <source>
        <strain evidence="4">ET341</strain>
    </source>
</reference>
<dbReference type="PANTHER" id="PTHR31126:SF1">
    <property type="entry name" value="TYROSINE SPECIFIC PROTEIN PHOSPHATASES DOMAIN-CONTAINING PROTEIN"/>
    <property type="match status" value="1"/>
</dbReference>
<dbReference type="RefSeq" id="WP_289528235.1">
    <property type="nucleotide sequence ID" value="NZ_JAUDCK010000060.1"/>
</dbReference>
<comment type="similarity">
    <text evidence="1">Belongs to the protein-tyrosine phosphatase family.</text>
</comment>
<dbReference type="SUPFAM" id="SSF52799">
    <property type="entry name" value="(Phosphotyrosine protein) phosphatases II"/>
    <property type="match status" value="1"/>
</dbReference>
<dbReference type="InterPro" id="IPR029021">
    <property type="entry name" value="Prot-tyrosine_phosphatase-like"/>
</dbReference>
<evidence type="ECO:0000313" key="3">
    <source>
        <dbReference type="EMBL" id="MDM8196830.1"/>
    </source>
</evidence>
<evidence type="ECO:0000259" key="2">
    <source>
        <dbReference type="PROSITE" id="PS50056"/>
    </source>
</evidence>
<evidence type="ECO:0000256" key="1">
    <source>
        <dbReference type="ARBA" id="ARBA00009580"/>
    </source>
</evidence>
<organism evidence="3 4">
    <name type="scientific">Massilimicrobiota timonensis</name>
    <dbReference type="NCBI Taxonomy" id="1776392"/>
    <lineage>
        <taxon>Bacteria</taxon>
        <taxon>Bacillati</taxon>
        <taxon>Bacillota</taxon>
        <taxon>Erysipelotrichia</taxon>
        <taxon>Erysipelotrichales</taxon>
        <taxon>Erysipelotrichaceae</taxon>
        <taxon>Massilimicrobiota</taxon>
    </lineage>
</organism>
<sequence length="203" mass="24453">MSSLFENTCNTRLLFKNDTRFIRSDVPIKLTEDEIQWLIHHNVRTIFDLRSENERFKQPSLFENDTRFIYHHTPVTGGNHIPRTPEEVSLSYIHMVDENMWKIIYMMLHASTHVLYFCNAGKDRTGIVSAILMLYFGMDHESIVEDYLISKDNLQKRLEMYVQNHPHIDMNVITPRREYIERFLKDFEQQYDLQMIKKMENNF</sequence>
<gene>
    <name evidence="3" type="ORF">QUV98_10930</name>
</gene>
<reference evidence="3 4" key="2">
    <citation type="submission" date="2023-06" db="EMBL/GenBank/DDBJ databases">
        <authorList>
            <person name="Zeman M."/>
            <person name="Kubasova T."/>
            <person name="Jahodarova E."/>
            <person name="Nykrynova M."/>
            <person name="Rychlik I."/>
        </authorList>
    </citation>
    <scope>NUCLEOTIDE SEQUENCE [LARGE SCALE GENOMIC DNA]</scope>
    <source>
        <strain evidence="3 4">ET341</strain>
    </source>
</reference>
<keyword evidence="4" id="KW-1185">Reference proteome</keyword>
<comment type="caution">
    <text evidence="3">The sequence shown here is derived from an EMBL/GenBank/DDBJ whole genome shotgun (WGS) entry which is preliminary data.</text>
</comment>
<evidence type="ECO:0000313" key="4">
    <source>
        <dbReference type="Proteomes" id="UP001529275"/>
    </source>
</evidence>
<accession>A0ABT7UMM6</accession>
<dbReference type="Pfam" id="PF13350">
    <property type="entry name" value="Y_phosphatase3"/>
    <property type="match status" value="1"/>
</dbReference>
<dbReference type="InterPro" id="IPR026893">
    <property type="entry name" value="Tyr/Ser_Pase_IphP-type"/>
</dbReference>